<dbReference type="Proteomes" id="UP001165121">
    <property type="component" value="Unassembled WGS sequence"/>
</dbReference>
<feature type="compositionally biased region" description="Polar residues" evidence="1">
    <location>
        <begin position="27"/>
        <end position="40"/>
    </location>
</feature>
<protein>
    <submittedName>
        <fullName evidence="2">Unnamed protein product</fullName>
    </submittedName>
</protein>
<accession>A0A9W6XN52</accession>
<gene>
    <name evidence="2" type="ORF">Pfra01_001342300</name>
</gene>
<reference evidence="2" key="1">
    <citation type="submission" date="2023-04" db="EMBL/GenBank/DDBJ databases">
        <title>Phytophthora fragariaefolia NBRC 109709.</title>
        <authorList>
            <person name="Ichikawa N."/>
            <person name="Sato H."/>
            <person name="Tonouchi N."/>
        </authorList>
    </citation>
    <scope>NUCLEOTIDE SEQUENCE</scope>
    <source>
        <strain evidence="2">NBRC 109709</strain>
    </source>
</reference>
<evidence type="ECO:0000256" key="1">
    <source>
        <dbReference type="SAM" id="MobiDB-lite"/>
    </source>
</evidence>
<evidence type="ECO:0000313" key="2">
    <source>
        <dbReference type="EMBL" id="GMF41854.1"/>
    </source>
</evidence>
<dbReference type="AlphaFoldDB" id="A0A9W6XN52"/>
<proteinExistence type="predicted"/>
<feature type="region of interest" description="Disordered" evidence="1">
    <location>
        <begin position="1"/>
        <end position="73"/>
    </location>
</feature>
<comment type="caution">
    <text evidence="2">The sequence shown here is derived from an EMBL/GenBank/DDBJ whole genome shotgun (WGS) entry which is preliminary data.</text>
</comment>
<sequence>MMLGPSGAAALQSRKDEPGTSMMPSPGQRQTVSSPMQPFFSTAMERFPKGQQQALSKPPVATREPLDANLSGAQSVDMKSVRFTQSYLGEYDPDDLNAGLPARAAVTSAELSGAGTAQATTIGVSVISDLKEGIIW</sequence>
<evidence type="ECO:0000313" key="3">
    <source>
        <dbReference type="Proteomes" id="UP001165121"/>
    </source>
</evidence>
<name>A0A9W6XN52_9STRA</name>
<dbReference type="EMBL" id="BSXT01001383">
    <property type="protein sequence ID" value="GMF41854.1"/>
    <property type="molecule type" value="Genomic_DNA"/>
</dbReference>
<organism evidence="2 3">
    <name type="scientific">Phytophthora fragariaefolia</name>
    <dbReference type="NCBI Taxonomy" id="1490495"/>
    <lineage>
        <taxon>Eukaryota</taxon>
        <taxon>Sar</taxon>
        <taxon>Stramenopiles</taxon>
        <taxon>Oomycota</taxon>
        <taxon>Peronosporomycetes</taxon>
        <taxon>Peronosporales</taxon>
        <taxon>Peronosporaceae</taxon>
        <taxon>Phytophthora</taxon>
    </lineage>
</organism>
<keyword evidence="3" id="KW-1185">Reference proteome</keyword>